<dbReference type="InterPro" id="IPR029787">
    <property type="entry name" value="Nucleotide_cyclase"/>
</dbReference>
<dbReference type="EMBL" id="DACTCB010000005">
    <property type="protein sequence ID" value="HAT4307538.1"/>
    <property type="molecule type" value="Genomic_DNA"/>
</dbReference>
<gene>
    <name evidence="3" type="ORF">I9080_001323</name>
</gene>
<comment type="caution">
    <text evidence="3">The sequence shown here is derived from an EMBL/GenBank/DDBJ whole genome shotgun (WGS) entry which is preliminary data.</text>
</comment>
<name>A0A8H9QZ50_CLOPF</name>
<reference evidence="3" key="2">
    <citation type="submission" date="2020-07" db="EMBL/GenBank/DDBJ databases">
        <authorList>
            <consortium name="NCBI Pathogen Detection Project"/>
        </authorList>
    </citation>
    <scope>NUCLEOTIDE SEQUENCE</scope>
    <source>
        <strain evidence="3">C8</strain>
    </source>
</reference>
<reference evidence="3" key="1">
    <citation type="journal article" date="2018" name="Genome Biol.">
        <title>SKESA: strategic k-mer extension for scrupulous assemblies.</title>
        <authorList>
            <person name="Souvorov A."/>
            <person name="Agarwala R."/>
            <person name="Lipman D.J."/>
        </authorList>
    </citation>
    <scope>NUCLEOTIDE SEQUENCE</scope>
    <source>
        <strain evidence="3">C8</strain>
    </source>
</reference>
<dbReference type="Gene3D" id="3.30.70.270">
    <property type="match status" value="1"/>
</dbReference>
<dbReference type="SUPFAM" id="SSF48452">
    <property type="entry name" value="TPR-like"/>
    <property type="match status" value="1"/>
</dbReference>
<dbReference type="PROSITE" id="PS50887">
    <property type="entry name" value="GGDEF"/>
    <property type="match status" value="1"/>
</dbReference>
<dbReference type="InterPro" id="IPR011990">
    <property type="entry name" value="TPR-like_helical_dom_sf"/>
</dbReference>
<dbReference type="AlphaFoldDB" id="A0A8H9QZ50"/>
<dbReference type="Pfam" id="PF00990">
    <property type="entry name" value="GGDEF"/>
    <property type="match status" value="1"/>
</dbReference>
<evidence type="ECO:0000256" key="1">
    <source>
        <dbReference type="SAM" id="Phobius"/>
    </source>
</evidence>
<dbReference type="PANTHER" id="PTHR45138:SF9">
    <property type="entry name" value="DIGUANYLATE CYCLASE DGCM-RELATED"/>
    <property type="match status" value="1"/>
</dbReference>
<organism evidence="3 4">
    <name type="scientific">Clostridium perfringens</name>
    <dbReference type="NCBI Taxonomy" id="1502"/>
    <lineage>
        <taxon>Bacteria</taxon>
        <taxon>Bacillati</taxon>
        <taxon>Bacillota</taxon>
        <taxon>Clostridia</taxon>
        <taxon>Eubacteriales</taxon>
        <taxon>Clostridiaceae</taxon>
        <taxon>Clostridium</taxon>
    </lineage>
</organism>
<dbReference type="SMART" id="SM00267">
    <property type="entry name" value="GGDEF"/>
    <property type="match status" value="1"/>
</dbReference>
<proteinExistence type="predicted"/>
<dbReference type="SUPFAM" id="SSF55073">
    <property type="entry name" value="Nucleotide cyclase"/>
    <property type="match status" value="1"/>
</dbReference>
<dbReference type="InterPro" id="IPR000160">
    <property type="entry name" value="GGDEF_dom"/>
</dbReference>
<feature type="domain" description="GGDEF" evidence="2">
    <location>
        <begin position="406"/>
        <end position="540"/>
    </location>
</feature>
<sequence length="549" mass="63768">MKKKKKKYLLISLIFLTIIISIIITCYKLKSDKKTKKYIEETNIILYKSNLEMKKRNFTDSQNQLFSIIDNKEMFNSLPNKSKFEIYNYLAVINLQQEKFLNALSYYEEAFKYADKESKIIIKLNMSSAYRYMGASVTATNILEKILNSPLIIKNENSSLKEYALLNLAETYFSVNDMTDFNATIKKASTIANNLTENGSEDLKILLNSYLIITAISEHNIDLIPNYISEIESLDYKANGNDDIYSELEMIKTRSYGMYYENIGEFTLALDYFSKLEELADNEGATYISLFSISERISIYKKLNDNKNADILINKYYEKQTSIKNINDCDFKYYIDNKIINNHELPFLKDTIVILILLFLLSILLIIFYFKKARDSKLDSLKDGLCNIYNRRFLDSYINNLKERDLPISFLMIDVDYFKLYNDNYGHQAGDFVLKNIASVLKKNSRKEDIVARYGGEEFCVLLKGASKYSSINYAERIKENLDNLNLKHEYSKVSKHVTFSIGICTTYSKKDLKNSLKFCDKALYISKNKGRNTYTYLEDSPSDSSNSN</sequence>
<keyword evidence="1" id="KW-0812">Transmembrane</keyword>
<dbReference type="InterPro" id="IPR050469">
    <property type="entry name" value="Diguanylate_Cyclase"/>
</dbReference>
<evidence type="ECO:0000313" key="4">
    <source>
        <dbReference type="Proteomes" id="UP000859547"/>
    </source>
</evidence>
<dbReference type="RefSeq" id="WP_139933216.1">
    <property type="nucleotide sequence ID" value="NZ_CATNXJ010000003.1"/>
</dbReference>
<dbReference type="NCBIfam" id="TIGR00254">
    <property type="entry name" value="GGDEF"/>
    <property type="match status" value="1"/>
</dbReference>
<dbReference type="InterPro" id="IPR043128">
    <property type="entry name" value="Rev_trsase/Diguanyl_cyclase"/>
</dbReference>
<feature type="transmembrane region" description="Helical" evidence="1">
    <location>
        <begin position="7"/>
        <end position="24"/>
    </location>
</feature>
<dbReference type="GO" id="GO:0043709">
    <property type="term" value="P:cell adhesion involved in single-species biofilm formation"/>
    <property type="evidence" value="ECO:0007669"/>
    <property type="project" value="TreeGrafter"/>
</dbReference>
<protein>
    <submittedName>
        <fullName evidence="3">GGDEF domain-containing protein</fullName>
    </submittedName>
</protein>
<accession>A0A8H9QZ50</accession>
<keyword evidence="1" id="KW-1133">Transmembrane helix</keyword>
<dbReference type="GO" id="GO:0005886">
    <property type="term" value="C:plasma membrane"/>
    <property type="evidence" value="ECO:0007669"/>
    <property type="project" value="TreeGrafter"/>
</dbReference>
<keyword evidence="1" id="KW-0472">Membrane</keyword>
<dbReference type="GO" id="GO:0052621">
    <property type="term" value="F:diguanylate cyclase activity"/>
    <property type="evidence" value="ECO:0007669"/>
    <property type="project" value="TreeGrafter"/>
</dbReference>
<dbReference type="Proteomes" id="UP000859547">
    <property type="component" value="Unassembled WGS sequence"/>
</dbReference>
<feature type="transmembrane region" description="Helical" evidence="1">
    <location>
        <begin position="352"/>
        <end position="370"/>
    </location>
</feature>
<evidence type="ECO:0000259" key="2">
    <source>
        <dbReference type="PROSITE" id="PS50887"/>
    </source>
</evidence>
<dbReference type="GO" id="GO:1902201">
    <property type="term" value="P:negative regulation of bacterial-type flagellum-dependent cell motility"/>
    <property type="evidence" value="ECO:0007669"/>
    <property type="project" value="TreeGrafter"/>
</dbReference>
<dbReference type="Gene3D" id="1.25.40.10">
    <property type="entry name" value="Tetratricopeptide repeat domain"/>
    <property type="match status" value="1"/>
</dbReference>
<dbReference type="CDD" id="cd01949">
    <property type="entry name" value="GGDEF"/>
    <property type="match status" value="1"/>
</dbReference>
<evidence type="ECO:0000313" key="3">
    <source>
        <dbReference type="EMBL" id="HAT4307538.1"/>
    </source>
</evidence>
<dbReference type="FunFam" id="3.30.70.270:FF:000001">
    <property type="entry name" value="Diguanylate cyclase domain protein"/>
    <property type="match status" value="1"/>
</dbReference>
<dbReference type="PANTHER" id="PTHR45138">
    <property type="entry name" value="REGULATORY COMPONENTS OF SENSORY TRANSDUCTION SYSTEM"/>
    <property type="match status" value="1"/>
</dbReference>